<dbReference type="Proteomes" id="UP001358417">
    <property type="component" value="Unassembled WGS sequence"/>
</dbReference>
<dbReference type="GeneID" id="89976653"/>
<sequence>MMHATDRKAAMLLMTPMRDARISGPALRTAHHEVGSYLAREFVVHMIGVETYSIPHVQGNDTQGFRLLNEAQTLIVALMRGGEPMALGVSAVFPLASFLHAKVPKTITKEHLNGMKAIILLDSVNTGGSVVEFIQFVRAADNNIRIVVVAGVIQASSISKFKKEVREGPDNLSLAAFRISHNEFKGQGGTDTGNRLFNTTYMD</sequence>
<dbReference type="Gene3D" id="3.40.50.2020">
    <property type="match status" value="1"/>
</dbReference>
<evidence type="ECO:0000313" key="3">
    <source>
        <dbReference type="Proteomes" id="UP001358417"/>
    </source>
</evidence>
<reference evidence="2 3" key="1">
    <citation type="submission" date="2023-08" db="EMBL/GenBank/DDBJ databases">
        <title>Black Yeasts Isolated from many extreme environments.</title>
        <authorList>
            <person name="Coleine C."/>
            <person name="Stajich J.E."/>
            <person name="Selbmann L."/>
        </authorList>
    </citation>
    <scope>NUCLEOTIDE SEQUENCE [LARGE SCALE GENOMIC DNA]</scope>
    <source>
        <strain evidence="2 3">CCFEE 5792</strain>
    </source>
</reference>
<protein>
    <recommendedName>
        <fullName evidence="1">Phosphoribosyltransferase domain-containing protein</fullName>
    </recommendedName>
</protein>
<accession>A0AAV9MXZ2</accession>
<keyword evidence="3" id="KW-1185">Reference proteome</keyword>
<feature type="domain" description="Phosphoribosyltransferase" evidence="1">
    <location>
        <begin position="5"/>
        <end position="199"/>
    </location>
</feature>
<dbReference type="CDD" id="cd06223">
    <property type="entry name" value="PRTases_typeI"/>
    <property type="match status" value="1"/>
</dbReference>
<proteinExistence type="predicted"/>
<dbReference type="InterPro" id="IPR000836">
    <property type="entry name" value="PRTase_dom"/>
</dbReference>
<dbReference type="Pfam" id="PF14681">
    <property type="entry name" value="UPRTase"/>
    <property type="match status" value="1"/>
</dbReference>
<organism evidence="2 3">
    <name type="scientific">Exophiala bonariae</name>
    <dbReference type="NCBI Taxonomy" id="1690606"/>
    <lineage>
        <taxon>Eukaryota</taxon>
        <taxon>Fungi</taxon>
        <taxon>Dikarya</taxon>
        <taxon>Ascomycota</taxon>
        <taxon>Pezizomycotina</taxon>
        <taxon>Eurotiomycetes</taxon>
        <taxon>Chaetothyriomycetidae</taxon>
        <taxon>Chaetothyriales</taxon>
        <taxon>Herpotrichiellaceae</taxon>
        <taxon>Exophiala</taxon>
    </lineage>
</organism>
<name>A0AAV9MXZ2_9EURO</name>
<dbReference type="SUPFAM" id="SSF53271">
    <property type="entry name" value="PRTase-like"/>
    <property type="match status" value="1"/>
</dbReference>
<evidence type="ECO:0000313" key="2">
    <source>
        <dbReference type="EMBL" id="KAK5046346.1"/>
    </source>
</evidence>
<dbReference type="AlphaFoldDB" id="A0AAV9MXZ2"/>
<dbReference type="EMBL" id="JAVRRD010000031">
    <property type="protein sequence ID" value="KAK5046346.1"/>
    <property type="molecule type" value="Genomic_DNA"/>
</dbReference>
<evidence type="ECO:0000259" key="1">
    <source>
        <dbReference type="Pfam" id="PF14681"/>
    </source>
</evidence>
<comment type="caution">
    <text evidence="2">The sequence shown here is derived from an EMBL/GenBank/DDBJ whole genome shotgun (WGS) entry which is preliminary data.</text>
</comment>
<gene>
    <name evidence="2" type="ORF">LTR84_008490</name>
</gene>
<dbReference type="RefSeq" id="XP_064701940.1">
    <property type="nucleotide sequence ID" value="XM_064852035.1"/>
</dbReference>
<dbReference type="InterPro" id="IPR029057">
    <property type="entry name" value="PRTase-like"/>
</dbReference>